<dbReference type="InterPro" id="IPR016169">
    <property type="entry name" value="FAD-bd_PCMH_sub2"/>
</dbReference>
<evidence type="ECO:0000259" key="6">
    <source>
        <dbReference type="PROSITE" id="PS51387"/>
    </source>
</evidence>
<feature type="domain" description="FAD-binding PCMH-type" evidence="6">
    <location>
        <begin position="62"/>
        <end position="235"/>
    </location>
</feature>
<dbReference type="Proteomes" id="UP000813427">
    <property type="component" value="Unassembled WGS sequence"/>
</dbReference>
<evidence type="ECO:0000256" key="5">
    <source>
        <dbReference type="SAM" id="SignalP"/>
    </source>
</evidence>
<dbReference type="Gene3D" id="3.30.465.10">
    <property type="match status" value="1"/>
</dbReference>
<keyword evidence="5" id="KW-0732">Signal</keyword>
<dbReference type="InterPro" id="IPR006094">
    <property type="entry name" value="Oxid_FAD_bind_N"/>
</dbReference>
<gene>
    <name evidence="7" type="ORF">BKA59DRAFT_517165</name>
</gene>
<dbReference type="GO" id="GO:0016491">
    <property type="term" value="F:oxidoreductase activity"/>
    <property type="evidence" value="ECO:0007669"/>
    <property type="project" value="UniProtKB-KW"/>
</dbReference>
<comment type="caution">
    <text evidence="7">The sequence shown here is derived from an EMBL/GenBank/DDBJ whole genome shotgun (WGS) entry which is preliminary data.</text>
</comment>
<dbReference type="Pfam" id="PF01565">
    <property type="entry name" value="FAD_binding_4"/>
    <property type="match status" value="1"/>
</dbReference>
<proteinExistence type="inferred from homology"/>
<evidence type="ECO:0000256" key="1">
    <source>
        <dbReference type="ARBA" id="ARBA00005466"/>
    </source>
</evidence>
<sequence length="490" mass="53823">MALLRNLLTLCLWASLASSSQERRQDLRSCLGDALRGDEARVRFSSDPEYVTESLMPFNLNLQYNASAVVYPNSTEEVVKIISCARKYGRKVQARGGGRDFINRCLGGANGAVVVDMVNFNKREINSEDGVAVFGSGLLLKDVARFLHQNGGRYFPHGASPTVGIGGHIMVGGMGYSSRKNGLSIDALREIEVVLADGTVTRASADKNPDLFWAMRGAGASFGIATEYTFQTLPEPETVLSYIFNFTSDNPSILKEAVKSYHTIVQDPKLSRSMGGTTRLSRNSFLFDGAFFGTEEEFNAMKLESRLPATTSTTITPNLSWIDYSEQVFGHAGKSNSPAYFYTQDMGVNRHNVPANTSVDAWLDYIFSADSGSATWSFQFDLTGGKTNEVASDATAFPHRDSIYFMTAYASSTGETSDKTIKFINEAVLKLQDNKPDDYMSYVGVASLAHGQKAQERYWGANLPRLERIKAKIDPTDIFSTPQYVKPTSS</sequence>
<dbReference type="InterPro" id="IPR036318">
    <property type="entry name" value="FAD-bd_PCMH-like_sf"/>
</dbReference>
<evidence type="ECO:0000313" key="8">
    <source>
        <dbReference type="Proteomes" id="UP000813427"/>
    </source>
</evidence>
<dbReference type="Gene3D" id="3.40.462.20">
    <property type="match status" value="1"/>
</dbReference>
<organism evidence="7 8">
    <name type="scientific">Fusarium tricinctum</name>
    <dbReference type="NCBI Taxonomy" id="61284"/>
    <lineage>
        <taxon>Eukaryota</taxon>
        <taxon>Fungi</taxon>
        <taxon>Dikarya</taxon>
        <taxon>Ascomycota</taxon>
        <taxon>Pezizomycotina</taxon>
        <taxon>Sordariomycetes</taxon>
        <taxon>Hypocreomycetidae</taxon>
        <taxon>Hypocreales</taxon>
        <taxon>Nectriaceae</taxon>
        <taxon>Fusarium</taxon>
        <taxon>Fusarium tricinctum species complex</taxon>
    </lineage>
</organism>
<keyword evidence="2" id="KW-0285">Flavoprotein</keyword>
<reference evidence="7" key="1">
    <citation type="journal article" date="2021" name="Nat. Commun.">
        <title>Genetic determinants of endophytism in the Arabidopsis root mycobiome.</title>
        <authorList>
            <person name="Mesny F."/>
            <person name="Miyauchi S."/>
            <person name="Thiergart T."/>
            <person name="Pickel B."/>
            <person name="Atanasova L."/>
            <person name="Karlsson M."/>
            <person name="Huettel B."/>
            <person name="Barry K.W."/>
            <person name="Haridas S."/>
            <person name="Chen C."/>
            <person name="Bauer D."/>
            <person name="Andreopoulos W."/>
            <person name="Pangilinan J."/>
            <person name="LaButti K."/>
            <person name="Riley R."/>
            <person name="Lipzen A."/>
            <person name="Clum A."/>
            <person name="Drula E."/>
            <person name="Henrissat B."/>
            <person name="Kohler A."/>
            <person name="Grigoriev I.V."/>
            <person name="Martin F.M."/>
            <person name="Hacquard S."/>
        </authorList>
    </citation>
    <scope>NUCLEOTIDE SEQUENCE</scope>
    <source>
        <strain evidence="7">MPI-SDFR-AT-0068</strain>
    </source>
</reference>
<evidence type="ECO:0000256" key="2">
    <source>
        <dbReference type="ARBA" id="ARBA00022630"/>
    </source>
</evidence>
<dbReference type="AlphaFoldDB" id="A0A8K0RPX4"/>
<feature type="chain" id="PRO_5035427664" description="FAD-binding PCMH-type domain-containing protein" evidence="5">
    <location>
        <begin position="20"/>
        <end position="490"/>
    </location>
</feature>
<name>A0A8K0RPX4_9HYPO</name>
<dbReference type="OrthoDB" id="415825at2759"/>
<protein>
    <recommendedName>
        <fullName evidence="6">FAD-binding PCMH-type domain-containing protein</fullName>
    </recommendedName>
</protein>
<keyword evidence="4" id="KW-0560">Oxidoreductase</keyword>
<comment type="similarity">
    <text evidence="1">Belongs to the oxygen-dependent FAD-linked oxidoreductase family.</text>
</comment>
<dbReference type="GO" id="GO:0071949">
    <property type="term" value="F:FAD binding"/>
    <property type="evidence" value="ECO:0007669"/>
    <property type="project" value="InterPro"/>
</dbReference>
<dbReference type="SUPFAM" id="SSF56176">
    <property type="entry name" value="FAD-binding/transporter-associated domain-like"/>
    <property type="match status" value="1"/>
</dbReference>
<dbReference type="PANTHER" id="PTHR42973:SF17">
    <property type="entry name" value="OXIDASE, PUTATIVE (AFU_ORTHOLOGUE AFUA_6G14340)-RELATED"/>
    <property type="match status" value="1"/>
</dbReference>
<keyword evidence="3" id="KW-0274">FAD</keyword>
<evidence type="ECO:0000256" key="4">
    <source>
        <dbReference type="ARBA" id="ARBA00023002"/>
    </source>
</evidence>
<accession>A0A8K0RPX4</accession>
<dbReference type="Pfam" id="PF08031">
    <property type="entry name" value="BBE"/>
    <property type="match status" value="1"/>
</dbReference>
<dbReference type="PROSITE" id="PS51387">
    <property type="entry name" value="FAD_PCMH"/>
    <property type="match status" value="1"/>
</dbReference>
<evidence type="ECO:0000313" key="7">
    <source>
        <dbReference type="EMBL" id="KAH7236657.1"/>
    </source>
</evidence>
<evidence type="ECO:0000256" key="3">
    <source>
        <dbReference type="ARBA" id="ARBA00022827"/>
    </source>
</evidence>
<keyword evidence="8" id="KW-1185">Reference proteome</keyword>
<dbReference type="InterPro" id="IPR050416">
    <property type="entry name" value="FAD-linked_Oxidoreductase"/>
</dbReference>
<dbReference type="InterPro" id="IPR016166">
    <property type="entry name" value="FAD-bd_PCMH"/>
</dbReference>
<feature type="signal peptide" evidence="5">
    <location>
        <begin position="1"/>
        <end position="19"/>
    </location>
</feature>
<dbReference type="PANTHER" id="PTHR42973">
    <property type="entry name" value="BINDING OXIDOREDUCTASE, PUTATIVE (AFU_ORTHOLOGUE AFUA_1G17690)-RELATED"/>
    <property type="match status" value="1"/>
</dbReference>
<dbReference type="EMBL" id="JAGPXF010000007">
    <property type="protein sequence ID" value="KAH7236657.1"/>
    <property type="molecule type" value="Genomic_DNA"/>
</dbReference>
<dbReference type="InterPro" id="IPR012951">
    <property type="entry name" value="BBE"/>
</dbReference>